<gene>
    <name evidence="3" type="ORF">SUNI508_13944</name>
</gene>
<dbReference type="PANTHER" id="PTHR35186">
    <property type="entry name" value="ANK_REP_REGION DOMAIN-CONTAINING PROTEIN"/>
    <property type="match status" value="1"/>
</dbReference>
<feature type="domain" description="DUF7580" evidence="2">
    <location>
        <begin position="165"/>
        <end position="494"/>
    </location>
</feature>
<feature type="region of interest" description="Disordered" evidence="1">
    <location>
        <begin position="528"/>
        <end position="555"/>
    </location>
</feature>
<protein>
    <submittedName>
        <fullName evidence="3">Peptidase S8/S53 domain-containing protein</fullName>
    </submittedName>
</protein>
<dbReference type="EMBL" id="JARVKF010000063">
    <property type="protein sequence ID" value="KAK9423695.1"/>
    <property type="molecule type" value="Genomic_DNA"/>
</dbReference>
<organism evidence="3 4">
    <name type="scientific">Seiridium unicorne</name>
    <dbReference type="NCBI Taxonomy" id="138068"/>
    <lineage>
        <taxon>Eukaryota</taxon>
        <taxon>Fungi</taxon>
        <taxon>Dikarya</taxon>
        <taxon>Ascomycota</taxon>
        <taxon>Pezizomycotina</taxon>
        <taxon>Sordariomycetes</taxon>
        <taxon>Xylariomycetidae</taxon>
        <taxon>Amphisphaeriales</taxon>
        <taxon>Sporocadaceae</taxon>
        <taxon>Seiridium</taxon>
    </lineage>
</organism>
<proteinExistence type="predicted"/>
<accession>A0ABR2V9W5</accession>
<sequence>MDDAYSRGLLRFMLGFFARKQPEKTAHPASLKSRTREAWLRTDSFLQHDEFDAKDSEGIARTLSALEDYVQDDSGLESDFGLEQYGPYPKLQAVRRMIERSNHDRDANLGTAIRVSKRRRESDDVIQQLSHLDREAKKRRVLPPREEPSSGSNLEDADADFAVLMRRHLMSLDNALRQHWVCVCQKCSGLSVRLSLPQRKRDSGTEMSFEVFFGVRSVPATALQEAKITVKDIHDRRLRSLSEPTLSNPTDFVHICQDIAESLDQRNCLHFALEGGIFQRLRPQPKTFGSDRVSRTVSLSALFNRQQELPGGRSALPLKGKRVLALTLATALLPFLETPWLQPSFNHSNIQFFEPLQDRELPNITKPFLALEHIPIISARDTNNDDSSRASKHMVHPNASVLALGILLCELHYCTPVKLMAKDATAARNVNTDYYTSLDMLKTLEVDAGLDYYLATKACLQWEYLPPGQHADFESVSVQRLFYQNVVKRLEAEMFKSWSIQLENLGSFDSRQNELCWGDFGREFVRSQTGNADTSDTNNGARTNPHRSMSDSVPVNRTSLDSNVLLRMSAQPSSGLHVHADVAKPSEHSLYFFDASHQTGPTQE</sequence>
<evidence type="ECO:0000256" key="1">
    <source>
        <dbReference type="SAM" id="MobiDB-lite"/>
    </source>
</evidence>
<evidence type="ECO:0000313" key="4">
    <source>
        <dbReference type="Proteomes" id="UP001408356"/>
    </source>
</evidence>
<dbReference type="Pfam" id="PF24476">
    <property type="entry name" value="DUF7580"/>
    <property type="match status" value="1"/>
</dbReference>
<comment type="caution">
    <text evidence="3">The sequence shown here is derived from an EMBL/GenBank/DDBJ whole genome shotgun (WGS) entry which is preliminary data.</text>
</comment>
<reference evidence="3 4" key="1">
    <citation type="journal article" date="2024" name="J. Plant Pathol.">
        <title>Sequence and assembly of the genome of Seiridium unicorne, isolate CBS 538.82, causal agent of cypress canker disease.</title>
        <authorList>
            <person name="Scali E."/>
            <person name="Rocca G.D."/>
            <person name="Danti R."/>
            <person name="Garbelotto M."/>
            <person name="Barberini S."/>
            <person name="Baroncelli R."/>
            <person name="Emiliani G."/>
        </authorList>
    </citation>
    <scope>NUCLEOTIDE SEQUENCE [LARGE SCALE GENOMIC DNA]</scope>
    <source>
        <strain evidence="3 4">BM-138-508</strain>
    </source>
</reference>
<dbReference type="Proteomes" id="UP001408356">
    <property type="component" value="Unassembled WGS sequence"/>
</dbReference>
<dbReference type="PANTHER" id="PTHR35186:SF4">
    <property type="entry name" value="PRION-INHIBITION AND PROPAGATION HELO DOMAIN-CONTAINING PROTEIN"/>
    <property type="match status" value="1"/>
</dbReference>
<evidence type="ECO:0000313" key="3">
    <source>
        <dbReference type="EMBL" id="KAK9423695.1"/>
    </source>
</evidence>
<evidence type="ECO:0000259" key="2">
    <source>
        <dbReference type="Pfam" id="PF24476"/>
    </source>
</evidence>
<dbReference type="InterPro" id="IPR056002">
    <property type="entry name" value="DUF7580"/>
</dbReference>
<keyword evidence="4" id="KW-1185">Reference proteome</keyword>
<name>A0ABR2V9W5_9PEZI</name>